<dbReference type="HOGENOM" id="CLU_037100_3_0_5"/>
<keyword evidence="4" id="KW-1185">Reference proteome</keyword>
<dbReference type="STRING" id="1123269.NX02_06775"/>
<reference evidence="3 4" key="1">
    <citation type="submission" date="2013-07" db="EMBL/GenBank/DDBJ databases">
        <title>Completed genome of Sphingomonas sanxanigenens NX02.</title>
        <authorList>
            <person name="Ma T."/>
            <person name="Huang H."/>
            <person name="Wu M."/>
            <person name="Li X."/>
            <person name="Li G."/>
        </authorList>
    </citation>
    <scope>NUCLEOTIDE SEQUENCE [LARGE SCALE GENOMIC DNA]</scope>
    <source>
        <strain evidence="3 4">NX02</strain>
    </source>
</reference>
<dbReference type="SUPFAM" id="SSF56925">
    <property type="entry name" value="OMPA-like"/>
    <property type="match status" value="1"/>
</dbReference>
<evidence type="ECO:0000256" key="1">
    <source>
        <dbReference type="ARBA" id="ARBA00022729"/>
    </source>
</evidence>
<evidence type="ECO:0000313" key="3">
    <source>
        <dbReference type="EMBL" id="AHE53085.1"/>
    </source>
</evidence>
<name>W0ABP7_9SPHN</name>
<proteinExistence type="predicted"/>
<dbReference type="InterPro" id="IPR027385">
    <property type="entry name" value="Beta-barrel_OMP"/>
</dbReference>
<keyword evidence="1" id="KW-0732">Signal</keyword>
<accession>W0ABP7</accession>
<dbReference type="EMBL" id="CP006644">
    <property type="protein sequence ID" value="AHE53085.1"/>
    <property type="molecule type" value="Genomic_DNA"/>
</dbReference>
<dbReference type="KEGG" id="ssan:NX02_06775"/>
<evidence type="ECO:0000313" key="4">
    <source>
        <dbReference type="Proteomes" id="UP000018851"/>
    </source>
</evidence>
<feature type="domain" description="Outer membrane protein beta-barrel" evidence="2">
    <location>
        <begin position="40"/>
        <end position="204"/>
    </location>
</feature>
<dbReference type="InterPro" id="IPR011250">
    <property type="entry name" value="OMP/PagP_B-barrel"/>
</dbReference>
<gene>
    <name evidence="3" type="ORF">NX02_06775</name>
</gene>
<dbReference type="Proteomes" id="UP000018851">
    <property type="component" value="Chromosome"/>
</dbReference>
<dbReference type="Pfam" id="PF13505">
    <property type="entry name" value="OMP_b-brl"/>
    <property type="match status" value="1"/>
</dbReference>
<protein>
    <recommendedName>
        <fullName evidence="2">Outer membrane protein beta-barrel domain-containing protein</fullName>
    </recommendedName>
</protein>
<evidence type="ECO:0000259" key="2">
    <source>
        <dbReference type="Pfam" id="PF13505"/>
    </source>
</evidence>
<dbReference type="AlphaFoldDB" id="W0ABP7"/>
<dbReference type="Gene3D" id="2.40.160.20">
    <property type="match status" value="1"/>
</dbReference>
<sequence length="204" mass="21310">MTFVTCDAAAQRYLATATKAHKNTSKSTAGLIMKKFLIASVAVFGLATPAFAQDDTAVSGFRLEAVAGIDNVDIEGEGDTGFAYGIAAGYDFATGSNILVGADAEVTFATTEKYDVGAGRDLYVGGRIGTQVGSGVLLYAKAGYTNARIDVDGGGDFNVDGVRVGAGLEAPLTDRFFVKAEYRYSNYELGIERHQGLAGVGVRF</sequence>
<dbReference type="eggNOG" id="COG3637">
    <property type="taxonomic scope" value="Bacteria"/>
</dbReference>
<organism evidence="3 4">
    <name type="scientific">Sphingomonas sanxanigenens DSM 19645 = NX02</name>
    <dbReference type="NCBI Taxonomy" id="1123269"/>
    <lineage>
        <taxon>Bacteria</taxon>
        <taxon>Pseudomonadati</taxon>
        <taxon>Pseudomonadota</taxon>
        <taxon>Alphaproteobacteria</taxon>
        <taxon>Sphingomonadales</taxon>
        <taxon>Sphingomonadaceae</taxon>
        <taxon>Sphingomonas</taxon>
    </lineage>
</organism>
<dbReference type="PATRIC" id="fig|1123269.5.peg.1313"/>